<protein>
    <recommendedName>
        <fullName evidence="13">Histone H2A</fullName>
    </recommendedName>
</protein>
<keyword evidence="6" id="KW-1017">Isopeptide bond</keyword>
<evidence type="ECO:0000259" key="14">
    <source>
        <dbReference type="Pfam" id="PF00125"/>
    </source>
</evidence>
<evidence type="ECO:0000256" key="13">
    <source>
        <dbReference type="RuleBase" id="RU003767"/>
    </source>
</evidence>
<feature type="domain" description="Histone H2A C-terminal" evidence="15">
    <location>
        <begin position="93"/>
        <end position="124"/>
    </location>
</feature>
<dbReference type="Pfam" id="PF00125">
    <property type="entry name" value="Histone"/>
    <property type="match status" value="1"/>
</dbReference>
<dbReference type="GO" id="GO:0003677">
    <property type="term" value="F:DNA binding"/>
    <property type="evidence" value="ECO:0007669"/>
    <property type="project" value="UniProtKB-KW"/>
</dbReference>
<evidence type="ECO:0000256" key="11">
    <source>
        <dbReference type="ARBA" id="ARBA00023242"/>
    </source>
</evidence>
<evidence type="ECO:0000256" key="7">
    <source>
        <dbReference type="ARBA" id="ARBA00022553"/>
    </source>
</evidence>
<evidence type="ECO:0000256" key="8">
    <source>
        <dbReference type="ARBA" id="ARBA00022843"/>
    </source>
</evidence>
<comment type="caution">
    <text evidence="16">The sequence shown here is derived from an EMBL/GenBank/DDBJ whole genome shotgun (WGS) entry which is preliminary data.</text>
</comment>
<evidence type="ECO:0000256" key="3">
    <source>
        <dbReference type="ARBA" id="ARBA00004286"/>
    </source>
</evidence>
<dbReference type="Gene3D" id="1.10.20.10">
    <property type="entry name" value="Histone, subunit A"/>
    <property type="match status" value="1"/>
</dbReference>
<name>A0A7L4FNQ7_9COLU</name>
<dbReference type="Pfam" id="PF16211">
    <property type="entry name" value="Histone_H2A_C"/>
    <property type="match status" value="1"/>
</dbReference>
<reference evidence="16 17" key="1">
    <citation type="submission" date="2020-02" db="EMBL/GenBank/DDBJ databases">
        <title>Bird 10,000 Genomes (B10K) Project - Family phase.</title>
        <authorList>
            <person name="Zhang G."/>
        </authorList>
    </citation>
    <scope>NUCLEOTIDE SEQUENCE [LARGE SCALE GENOMIC DNA]</scope>
    <source>
        <strain evidence="16">B10K-DU-006-06</strain>
    </source>
</reference>
<dbReference type="GO" id="GO:0005634">
    <property type="term" value="C:nucleus"/>
    <property type="evidence" value="ECO:0007669"/>
    <property type="project" value="UniProtKB-SubCell"/>
</dbReference>
<keyword evidence="11 13" id="KW-0539">Nucleus</keyword>
<dbReference type="InterPro" id="IPR007125">
    <property type="entry name" value="H2A/H2B/H3"/>
</dbReference>
<gene>
    <name evidence="16" type="primary">H2a1f</name>
    <name evidence="16" type="ORF">ALOBEC_R10708</name>
</gene>
<evidence type="ECO:0000313" key="16">
    <source>
        <dbReference type="EMBL" id="NXW88540.1"/>
    </source>
</evidence>
<sequence length="137" mass="15269">MSEHGKKTADLLLVPKKTKSAKAGLQYPVGRVYRLFKRGNYAERISPGAATCLAAVLEYLTIEIMGLAVTAAQENKKARVTPRHIQLAMRNDDELNESFSRVIIAEGGVLPNVLPELLPKKTTALKRPHRYVQLQEF</sequence>
<dbReference type="SUPFAM" id="SSF47113">
    <property type="entry name" value="Histone-fold"/>
    <property type="match status" value="1"/>
</dbReference>
<keyword evidence="7" id="KW-0597">Phosphoprotein</keyword>
<evidence type="ECO:0000256" key="9">
    <source>
        <dbReference type="ARBA" id="ARBA00022990"/>
    </source>
</evidence>
<dbReference type="InterPro" id="IPR002119">
    <property type="entry name" value="Histone_H2A"/>
</dbReference>
<dbReference type="Proteomes" id="UP000541332">
    <property type="component" value="Unassembled WGS sequence"/>
</dbReference>
<dbReference type="AlphaFoldDB" id="A0A7L4FNQ7"/>
<dbReference type="GO" id="GO:0046982">
    <property type="term" value="F:protein heterodimerization activity"/>
    <property type="evidence" value="ECO:0007669"/>
    <property type="project" value="InterPro"/>
</dbReference>
<keyword evidence="17" id="KW-1185">Reference proteome</keyword>
<feature type="non-terminal residue" evidence="16">
    <location>
        <position position="137"/>
    </location>
</feature>
<feature type="non-terminal residue" evidence="16">
    <location>
        <position position="1"/>
    </location>
</feature>
<proteinExistence type="inferred from homology"/>
<dbReference type="InterPro" id="IPR009072">
    <property type="entry name" value="Histone-fold"/>
</dbReference>
<feature type="domain" description="Core Histone H2A/H2B/H3" evidence="14">
    <location>
        <begin position="20"/>
        <end position="90"/>
    </location>
</feature>
<comment type="subunit">
    <text evidence="13">The nucleosome is a histone octamer containing two molecules each of H2A, H2B, H3 and H4 assembled in one H3-H4 heterotetramer and two H2A-H2B heterodimers. The octamer wraps approximately 147 bp of DNA.</text>
</comment>
<dbReference type="PRINTS" id="PR00620">
    <property type="entry name" value="HISTONEH2A"/>
</dbReference>
<evidence type="ECO:0000256" key="1">
    <source>
        <dbReference type="ARBA" id="ARBA00002001"/>
    </source>
</evidence>
<dbReference type="InterPro" id="IPR032454">
    <property type="entry name" value="Histone_H2A_C"/>
</dbReference>
<evidence type="ECO:0000259" key="15">
    <source>
        <dbReference type="Pfam" id="PF16211"/>
    </source>
</evidence>
<accession>A0A7L4FNQ7</accession>
<keyword evidence="12 13" id="KW-0544">Nucleosome core</keyword>
<keyword evidence="9" id="KW-0007">Acetylation</keyword>
<dbReference type="GO" id="GO:0030527">
    <property type="term" value="F:structural constituent of chromatin"/>
    <property type="evidence" value="ECO:0007669"/>
    <property type="project" value="InterPro"/>
</dbReference>
<dbReference type="SMART" id="SM00414">
    <property type="entry name" value="H2A"/>
    <property type="match status" value="1"/>
</dbReference>
<dbReference type="EMBL" id="VWYH01005705">
    <property type="protein sequence ID" value="NXW88540.1"/>
    <property type="molecule type" value="Genomic_DNA"/>
</dbReference>
<dbReference type="CDD" id="cd00074">
    <property type="entry name" value="HFD_H2A"/>
    <property type="match status" value="1"/>
</dbReference>
<evidence type="ECO:0000313" key="17">
    <source>
        <dbReference type="Proteomes" id="UP000541332"/>
    </source>
</evidence>
<organism evidence="16 17">
    <name type="scientific">Pampusana beccarii</name>
    <name type="common">Western bronze ground-dove</name>
    <dbReference type="NCBI Taxonomy" id="2953425"/>
    <lineage>
        <taxon>Eukaryota</taxon>
        <taxon>Metazoa</taxon>
        <taxon>Chordata</taxon>
        <taxon>Craniata</taxon>
        <taxon>Vertebrata</taxon>
        <taxon>Euteleostomi</taxon>
        <taxon>Archelosauria</taxon>
        <taxon>Archosauria</taxon>
        <taxon>Dinosauria</taxon>
        <taxon>Saurischia</taxon>
        <taxon>Theropoda</taxon>
        <taxon>Coelurosauria</taxon>
        <taxon>Aves</taxon>
        <taxon>Neognathae</taxon>
        <taxon>Neoaves</taxon>
        <taxon>Columbimorphae</taxon>
        <taxon>Columbiformes</taxon>
        <taxon>Columbidae</taxon>
        <taxon>Pampusana</taxon>
    </lineage>
</organism>
<keyword evidence="10 13" id="KW-0238">DNA-binding</keyword>
<evidence type="ECO:0000256" key="2">
    <source>
        <dbReference type="ARBA" id="ARBA00004123"/>
    </source>
</evidence>
<comment type="similarity">
    <text evidence="4 13">Belongs to the histone H2A family.</text>
</comment>
<evidence type="ECO:0000256" key="12">
    <source>
        <dbReference type="ARBA" id="ARBA00023269"/>
    </source>
</evidence>
<comment type="function">
    <text evidence="1">Core component of nucleosome. Nucleosomes wrap and compact DNA into chromatin, limiting DNA accessibility to the cellular machineries which require DNA as a template. Histones thereby play a central role in transcription regulation, DNA repair, DNA replication and chromosomal stability. DNA accessibility is regulated via a complex set of post-translational modifications of histones, also called histone code, and nucleosome remodeling.</text>
</comment>
<comment type="subcellular location">
    <subcellularLocation>
        <location evidence="3">Chromosome</location>
    </subcellularLocation>
    <subcellularLocation>
        <location evidence="2 13">Nucleus</location>
    </subcellularLocation>
</comment>
<evidence type="ECO:0000256" key="10">
    <source>
        <dbReference type="ARBA" id="ARBA00023125"/>
    </source>
</evidence>
<evidence type="ECO:0000256" key="4">
    <source>
        <dbReference type="ARBA" id="ARBA00010691"/>
    </source>
</evidence>
<evidence type="ECO:0000256" key="6">
    <source>
        <dbReference type="ARBA" id="ARBA00022499"/>
    </source>
</evidence>
<keyword evidence="8" id="KW-0832">Ubl conjugation</keyword>
<evidence type="ECO:0000256" key="5">
    <source>
        <dbReference type="ARBA" id="ARBA00022454"/>
    </source>
</evidence>
<dbReference type="PANTHER" id="PTHR23430">
    <property type="entry name" value="HISTONE H2A"/>
    <property type="match status" value="1"/>
</dbReference>
<keyword evidence="5 13" id="KW-0158">Chromosome</keyword>
<dbReference type="GO" id="GO:0000786">
    <property type="term" value="C:nucleosome"/>
    <property type="evidence" value="ECO:0007669"/>
    <property type="project" value="UniProtKB-KW"/>
</dbReference>
<dbReference type="OrthoDB" id="1104503at2759"/>
<dbReference type="FunFam" id="1.10.20.10:FF:000103">
    <property type="entry name" value="Histone H2A type 1"/>
    <property type="match status" value="1"/>
</dbReference>